<feature type="domain" description="Lipid/polyisoprenoid-binding YceI-like" evidence="2">
    <location>
        <begin position="25"/>
        <end position="185"/>
    </location>
</feature>
<keyword evidence="1" id="KW-0732">Signal</keyword>
<keyword evidence="4" id="KW-1185">Reference proteome</keyword>
<dbReference type="STRING" id="1384056.N787_03255"/>
<sequence>MTWAWLGALCLACAVGKAAASGPAREQFDPAASRATFEVTVRVTGPATGRFRRIEGELVEDDRGRWRVQVRVDAEGLELDGPGWMLRSTRSRNFLDVENHPEIRFRSALFARDLLATGGPLRGRLDLRGASRGVTFTLLPAACERPGRDCDIVVKGEVSRRAFGMTSQRVWVKDEVGFDFRVRLRDPVAP</sequence>
<dbReference type="PANTHER" id="PTHR34406">
    <property type="entry name" value="PROTEIN YCEI"/>
    <property type="match status" value="1"/>
</dbReference>
<name>A0A091AU11_9GAMM</name>
<reference evidence="3 4" key="1">
    <citation type="submission" date="2013-09" db="EMBL/GenBank/DDBJ databases">
        <title>Genome sequencing of Arenimonas metalli.</title>
        <authorList>
            <person name="Chen F."/>
            <person name="Wang G."/>
        </authorList>
    </citation>
    <scope>NUCLEOTIDE SEQUENCE [LARGE SCALE GENOMIC DNA]</scope>
    <source>
        <strain evidence="3 4">CF5-1</strain>
    </source>
</reference>
<evidence type="ECO:0000256" key="1">
    <source>
        <dbReference type="SAM" id="SignalP"/>
    </source>
</evidence>
<dbReference type="AlphaFoldDB" id="A0A091AU11"/>
<dbReference type="OrthoDB" id="5966233at2"/>
<protein>
    <recommendedName>
        <fullName evidence="2">Lipid/polyisoprenoid-binding YceI-like domain-containing protein</fullName>
    </recommendedName>
</protein>
<dbReference type="Pfam" id="PF04264">
    <property type="entry name" value="YceI"/>
    <property type="match status" value="1"/>
</dbReference>
<dbReference type="PANTHER" id="PTHR34406:SF1">
    <property type="entry name" value="PROTEIN YCEI"/>
    <property type="match status" value="1"/>
</dbReference>
<dbReference type="Gene3D" id="2.40.128.110">
    <property type="entry name" value="Lipid/polyisoprenoid-binding, YceI-like"/>
    <property type="match status" value="1"/>
</dbReference>
<accession>A0A091AU11</accession>
<evidence type="ECO:0000313" key="4">
    <source>
        <dbReference type="Proteomes" id="UP000029393"/>
    </source>
</evidence>
<evidence type="ECO:0000259" key="2">
    <source>
        <dbReference type="SMART" id="SM00867"/>
    </source>
</evidence>
<comment type="caution">
    <text evidence="3">The sequence shown here is derived from an EMBL/GenBank/DDBJ whole genome shotgun (WGS) entry which is preliminary data.</text>
</comment>
<dbReference type="InterPro" id="IPR036761">
    <property type="entry name" value="TTHA0802/YceI-like_sf"/>
</dbReference>
<dbReference type="PATRIC" id="fig|1384056.3.peg.2164"/>
<proteinExistence type="predicted"/>
<feature type="chain" id="PRO_5001869043" description="Lipid/polyisoprenoid-binding YceI-like domain-containing protein" evidence="1">
    <location>
        <begin position="21"/>
        <end position="190"/>
    </location>
</feature>
<dbReference type="Proteomes" id="UP000029393">
    <property type="component" value="Unassembled WGS sequence"/>
</dbReference>
<dbReference type="SUPFAM" id="SSF101874">
    <property type="entry name" value="YceI-like"/>
    <property type="match status" value="1"/>
</dbReference>
<dbReference type="eggNOG" id="COG2353">
    <property type="taxonomic scope" value="Bacteria"/>
</dbReference>
<gene>
    <name evidence="3" type="ORF">N787_03255</name>
</gene>
<dbReference type="InterPro" id="IPR007372">
    <property type="entry name" value="Lipid/polyisoprenoid-bd_YceI"/>
</dbReference>
<feature type="signal peptide" evidence="1">
    <location>
        <begin position="1"/>
        <end position="20"/>
    </location>
</feature>
<dbReference type="SMART" id="SM00867">
    <property type="entry name" value="YceI"/>
    <property type="match status" value="1"/>
</dbReference>
<evidence type="ECO:0000313" key="3">
    <source>
        <dbReference type="EMBL" id="KFN42682.1"/>
    </source>
</evidence>
<dbReference type="EMBL" id="AVCK01000044">
    <property type="protein sequence ID" value="KFN42682.1"/>
    <property type="molecule type" value="Genomic_DNA"/>
</dbReference>
<organism evidence="3 4">
    <name type="scientific">Arenimonas metalli CF5-1</name>
    <dbReference type="NCBI Taxonomy" id="1384056"/>
    <lineage>
        <taxon>Bacteria</taxon>
        <taxon>Pseudomonadati</taxon>
        <taxon>Pseudomonadota</taxon>
        <taxon>Gammaproteobacteria</taxon>
        <taxon>Lysobacterales</taxon>
        <taxon>Lysobacteraceae</taxon>
        <taxon>Arenimonas</taxon>
    </lineage>
</organism>
<dbReference type="RefSeq" id="WP_052575404.1">
    <property type="nucleotide sequence ID" value="NZ_AVCK01000044.1"/>
</dbReference>